<dbReference type="AlphaFoldDB" id="A0A839GS99"/>
<dbReference type="Proteomes" id="UP000563094">
    <property type="component" value="Unassembled WGS sequence"/>
</dbReference>
<dbReference type="RefSeq" id="WP_074987933.1">
    <property type="nucleotide sequence ID" value="NZ_JACJIQ010000007.1"/>
</dbReference>
<dbReference type="InterPro" id="IPR024930">
    <property type="entry name" value="Skp_dom_sf"/>
</dbReference>
<feature type="compositionally biased region" description="Low complexity" evidence="3">
    <location>
        <begin position="120"/>
        <end position="141"/>
    </location>
</feature>
<comment type="caution">
    <text evidence="4">The sequence shown here is derived from an EMBL/GenBank/DDBJ whole genome shotgun (WGS) entry which is preliminary data.</text>
</comment>
<dbReference type="PANTHER" id="PTHR35089:SF1">
    <property type="entry name" value="CHAPERONE PROTEIN SKP"/>
    <property type="match status" value="1"/>
</dbReference>
<keyword evidence="2" id="KW-0732">Signal</keyword>
<feature type="compositionally biased region" description="Polar residues" evidence="3">
    <location>
        <begin position="105"/>
        <end position="119"/>
    </location>
</feature>
<protein>
    <submittedName>
        <fullName evidence="4">Outer membrane protein</fullName>
    </submittedName>
</protein>
<organism evidence="4 5">
    <name type="scientific">Rufibacter quisquiliarum</name>
    <dbReference type="NCBI Taxonomy" id="1549639"/>
    <lineage>
        <taxon>Bacteria</taxon>
        <taxon>Pseudomonadati</taxon>
        <taxon>Bacteroidota</taxon>
        <taxon>Cytophagia</taxon>
        <taxon>Cytophagales</taxon>
        <taxon>Hymenobacteraceae</taxon>
        <taxon>Rufibacter</taxon>
    </lineage>
</organism>
<feature type="region of interest" description="Disordered" evidence="3">
    <location>
        <begin position="15"/>
        <end position="53"/>
    </location>
</feature>
<dbReference type="EMBL" id="JACJIQ010000007">
    <property type="protein sequence ID" value="MBA9077298.1"/>
    <property type="molecule type" value="Genomic_DNA"/>
</dbReference>
<dbReference type="Gene3D" id="3.30.910.20">
    <property type="entry name" value="Skp domain"/>
    <property type="match status" value="1"/>
</dbReference>
<name>A0A839GS99_9BACT</name>
<sequence length="208" mass="22907">MLALVAASTFAACKNETPAEKPASAAAQETTAADDSTATADPAGQTLSPAQANPEIVYINSDSLLTKYQFFKDVKSRLEAKAKRLDSDFRSKGEAFQREVGQFQQQAAGMTQEQRASTEQRLGQKQQQLAAQQQSAGNQLANDENEEMKKIYEKVESYLKKLSADRGYKMVLTYTRGNSAILYGDKSLDITTEVIKGLNEEYAKTKKK</sequence>
<dbReference type="GO" id="GO:0051082">
    <property type="term" value="F:unfolded protein binding"/>
    <property type="evidence" value="ECO:0007669"/>
    <property type="project" value="InterPro"/>
</dbReference>
<reference evidence="4 5" key="1">
    <citation type="submission" date="2020-08" db="EMBL/GenBank/DDBJ databases">
        <title>Genomic Encyclopedia of Type Strains, Phase IV (KMG-IV): sequencing the most valuable type-strain genomes for metagenomic binning, comparative biology and taxonomic classification.</title>
        <authorList>
            <person name="Goeker M."/>
        </authorList>
    </citation>
    <scope>NUCLEOTIDE SEQUENCE [LARGE SCALE GENOMIC DNA]</scope>
    <source>
        <strain evidence="4 5">DSM 29854</strain>
    </source>
</reference>
<evidence type="ECO:0000313" key="5">
    <source>
        <dbReference type="Proteomes" id="UP000563094"/>
    </source>
</evidence>
<dbReference type="GO" id="GO:0050821">
    <property type="term" value="P:protein stabilization"/>
    <property type="evidence" value="ECO:0007669"/>
    <property type="project" value="TreeGrafter"/>
</dbReference>
<evidence type="ECO:0000256" key="2">
    <source>
        <dbReference type="ARBA" id="ARBA00022729"/>
    </source>
</evidence>
<evidence type="ECO:0000256" key="3">
    <source>
        <dbReference type="SAM" id="MobiDB-lite"/>
    </source>
</evidence>
<dbReference type="InterPro" id="IPR005632">
    <property type="entry name" value="Chaperone_Skp"/>
</dbReference>
<evidence type="ECO:0000256" key="1">
    <source>
        <dbReference type="ARBA" id="ARBA00009091"/>
    </source>
</evidence>
<dbReference type="Pfam" id="PF03938">
    <property type="entry name" value="OmpH"/>
    <property type="match status" value="1"/>
</dbReference>
<dbReference type="GO" id="GO:0005829">
    <property type="term" value="C:cytosol"/>
    <property type="evidence" value="ECO:0007669"/>
    <property type="project" value="TreeGrafter"/>
</dbReference>
<feature type="region of interest" description="Disordered" evidence="3">
    <location>
        <begin position="105"/>
        <end position="145"/>
    </location>
</feature>
<evidence type="ECO:0000313" key="4">
    <source>
        <dbReference type="EMBL" id="MBA9077298.1"/>
    </source>
</evidence>
<feature type="compositionally biased region" description="Low complexity" evidence="3">
    <location>
        <begin position="22"/>
        <end position="43"/>
    </location>
</feature>
<dbReference type="PANTHER" id="PTHR35089">
    <property type="entry name" value="CHAPERONE PROTEIN SKP"/>
    <property type="match status" value="1"/>
</dbReference>
<accession>A0A839GS99</accession>
<comment type="similarity">
    <text evidence="1">Belongs to the Skp family.</text>
</comment>
<keyword evidence="5" id="KW-1185">Reference proteome</keyword>
<dbReference type="SMART" id="SM00935">
    <property type="entry name" value="OmpH"/>
    <property type="match status" value="1"/>
</dbReference>
<dbReference type="SUPFAM" id="SSF111384">
    <property type="entry name" value="OmpH-like"/>
    <property type="match status" value="1"/>
</dbReference>
<proteinExistence type="inferred from homology"/>
<gene>
    <name evidence="4" type="ORF">FHS90_002011</name>
</gene>